<dbReference type="EMBL" id="LT598477">
    <property type="protein sequence ID" value="SCU92737.1"/>
    <property type="molecule type" value="Genomic_DNA"/>
</dbReference>
<proteinExistence type="predicted"/>
<evidence type="ECO:0000313" key="2">
    <source>
        <dbReference type="Proteomes" id="UP000191144"/>
    </source>
</evidence>
<keyword evidence="2" id="KW-1185">Reference proteome</keyword>
<gene>
    <name evidence="1" type="ORF">LAME_0F01266G</name>
</gene>
<organism evidence="1 2">
    <name type="scientific">Lachancea meyersii CBS 8951</name>
    <dbReference type="NCBI Taxonomy" id="1266667"/>
    <lineage>
        <taxon>Eukaryota</taxon>
        <taxon>Fungi</taxon>
        <taxon>Dikarya</taxon>
        <taxon>Ascomycota</taxon>
        <taxon>Saccharomycotina</taxon>
        <taxon>Saccharomycetes</taxon>
        <taxon>Saccharomycetales</taxon>
        <taxon>Saccharomycetaceae</taxon>
        <taxon>Lachancea</taxon>
    </lineage>
</organism>
<accession>A0A1G4JPP4</accession>
<evidence type="ECO:0000313" key="1">
    <source>
        <dbReference type="EMBL" id="SCU92737.1"/>
    </source>
</evidence>
<protein>
    <submittedName>
        <fullName evidence="1">LAME_0F01266g1_1</fullName>
    </submittedName>
</protein>
<reference evidence="2" key="1">
    <citation type="submission" date="2016-03" db="EMBL/GenBank/DDBJ databases">
        <authorList>
            <person name="Devillers Hugo."/>
        </authorList>
    </citation>
    <scope>NUCLEOTIDE SEQUENCE [LARGE SCALE GENOMIC DNA]</scope>
</reference>
<sequence>MTSSFGDSDSDFGDFEGVPSLETPTTLKIEDHLNVILGSSQAIPYMNEEHTLKELLEDERPKVVYEQLVILEPHLQPFQWRHSKLRSELLHTLQIEDIIETPKVVKILDRSLYESLSVHLETPEGQNNEHLIAQLLGSKLQPPQETHQQTPIAVSDLRSKELDSLNDSDLSVVHDQLIDAILTTCRNLREKDALRAQLIADKNTFEDLVTNLIGHTQRLRRDEIAQFNKKNRKSSKYSRKFKWVR</sequence>
<dbReference type="AlphaFoldDB" id="A0A1G4JPP4"/>
<name>A0A1G4JPP4_9SACH</name>
<dbReference type="Proteomes" id="UP000191144">
    <property type="component" value="Chromosome F"/>
</dbReference>
<dbReference type="OrthoDB" id="5378975at2759"/>